<protein>
    <submittedName>
        <fullName evidence="1">Uncharacterized protein</fullName>
    </submittedName>
</protein>
<dbReference type="Proteomes" id="UP000640052">
    <property type="component" value="Unassembled WGS sequence"/>
</dbReference>
<accession>A0A919UP93</accession>
<dbReference type="AlphaFoldDB" id="A0A919UP93"/>
<proteinExistence type="predicted"/>
<gene>
    <name evidence="1" type="ORF">Aph01nite_34380</name>
</gene>
<reference evidence="1" key="1">
    <citation type="submission" date="2021-01" db="EMBL/GenBank/DDBJ databases">
        <title>Whole genome shotgun sequence of Acrocarpospora phusangensis NBRC 108782.</title>
        <authorList>
            <person name="Komaki H."/>
            <person name="Tamura T."/>
        </authorList>
    </citation>
    <scope>NUCLEOTIDE SEQUENCE</scope>
    <source>
        <strain evidence="1">NBRC 108782</strain>
    </source>
</reference>
<keyword evidence="2" id="KW-1185">Reference proteome</keyword>
<comment type="caution">
    <text evidence="1">The sequence shown here is derived from an EMBL/GenBank/DDBJ whole genome shotgun (WGS) entry which is preliminary data.</text>
</comment>
<dbReference type="EMBL" id="BOOA01000025">
    <property type="protein sequence ID" value="GIH25128.1"/>
    <property type="molecule type" value="Genomic_DNA"/>
</dbReference>
<dbReference type="RefSeq" id="WP_204041857.1">
    <property type="nucleotide sequence ID" value="NZ_BOOA01000025.1"/>
</dbReference>
<sequence length="132" mass="14407">MNDMSPPCPAWCAPGSNTAAAIGHGSQDGRRVHWRDLGQATRRLDVSAEAGLIQVEYAAVEGEPFQSDASEKPANVRVYWRGPTREERGHGDFTAEQAAVLAWLLERLTLRELRTLGERLNQGAALLAGEAR</sequence>
<evidence type="ECO:0000313" key="2">
    <source>
        <dbReference type="Proteomes" id="UP000640052"/>
    </source>
</evidence>
<evidence type="ECO:0000313" key="1">
    <source>
        <dbReference type="EMBL" id="GIH25128.1"/>
    </source>
</evidence>
<organism evidence="1 2">
    <name type="scientific">Acrocarpospora phusangensis</name>
    <dbReference type="NCBI Taxonomy" id="1070424"/>
    <lineage>
        <taxon>Bacteria</taxon>
        <taxon>Bacillati</taxon>
        <taxon>Actinomycetota</taxon>
        <taxon>Actinomycetes</taxon>
        <taxon>Streptosporangiales</taxon>
        <taxon>Streptosporangiaceae</taxon>
        <taxon>Acrocarpospora</taxon>
    </lineage>
</organism>
<name>A0A919UP93_9ACTN</name>